<keyword evidence="4" id="KW-1185">Reference proteome</keyword>
<dbReference type="InterPro" id="IPR015797">
    <property type="entry name" value="NUDIX_hydrolase-like_dom_sf"/>
</dbReference>
<evidence type="ECO:0000259" key="2">
    <source>
        <dbReference type="PROSITE" id="PS51462"/>
    </source>
</evidence>
<protein>
    <submittedName>
        <fullName evidence="3">NUDIX domain-containing protein</fullName>
    </submittedName>
</protein>
<evidence type="ECO:0000313" key="3">
    <source>
        <dbReference type="EMBL" id="MFG3818485.1"/>
    </source>
</evidence>
<accession>A0ABW7CBI9</accession>
<evidence type="ECO:0000256" key="1">
    <source>
        <dbReference type="ARBA" id="ARBA00022801"/>
    </source>
</evidence>
<feature type="domain" description="Nudix hydrolase" evidence="2">
    <location>
        <begin position="1"/>
        <end position="125"/>
    </location>
</feature>
<dbReference type="CDD" id="cd18882">
    <property type="entry name" value="NUDIX_Hydrolase"/>
    <property type="match status" value="1"/>
</dbReference>
<dbReference type="Proteomes" id="UP001604335">
    <property type="component" value="Unassembled WGS sequence"/>
</dbReference>
<dbReference type="EMBL" id="JAZAQF010000076">
    <property type="protein sequence ID" value="MFG3818485.1"/>
    <property type="molecule type" value="Genomic_DNA"/>
</dbReference>
<dbReference type="PROSITE" id="PS51462">
    <property type="entry name" value="NUDIX"/>
    <property type="match status" value="1"/>
</dbReference>
<organism evidence="3 4">
    <name type="scientific">Limnothrix redekei LRLZ20PSL1</name>
    <dbReference type="NCBI Taxonomy" id="3112953"/>
    <lineage>
        <taxon>Bacteria</taxon>
        <taxon>Bacillati</taxon>
        <taxon>Cyanobacteriota</taxon>
        <taxon>Cyanophyceae</taxon>
        <taxon>Pseudanabaenales</taxon>
        <taxon>Pseudanabaenaceae</taxon>
        <taxon>Limnothrix</taxon>
    </lineage>
</organism>
<proteinExistence type="predicted"/>
<dbReference type="PROSITE" id="PS00893">
    <property type="entry name" value="NUDIX_BOX"/>
    <property type="match status" value="1"/>
</dbReference>
<dbReference type="InterPro" id="IPR000086">
    <property type="entry name" value="NUDIX_hydrolase_dom"/>
</dbReference>
<dbReference type="SUPFAM" id="SSF55811">
    <property type="entry name" value="Nudix"/>
    <property type="match status" value="1"/>
</dbReference>
<gene>
    <name evidence="3" type="ORF">VPK24_12610</name>
</gene>
<evidence type="ECO:0000313" key="4">
    <source>
        <dbReference type="Proteomes" id="UP001604335"/>
    </source>
</evidence>
<sequence>MALALLYPPSRDRFLLQLRDDFPHILYPGHWGLFGGHLEADEAPAAGLRRELQEEIGFVPPRLSPFRSTLQDSGRQHFFFHGLLTVPLTELELNEGQDLAWGTITDLEAGECWSPRLQQMRPIGTPHRSILLALHQDPALWLDE</sequence>
<comment type="caution">
    <text evidence="3">The sequence shown here is derived from an EMBL/GenBank/DDBJ whole genome shotgun (WGS) entry which is preliminary data.</text>
</comment>
<dbReference type="RefSeq" id="WP_393013875.1">
    <property type="nucleotide sequence ID" value="NZ_JAZAQF010000076.1"/>
</dbReference>
<name>A0ABW7CBI9_9CYAN</name>
<reference evidence="4" key="1">
    <citation type="journal article" date="2024" name="Algal Res.">
        <title>Biochemical, toxicological and genomic investigation of a high-biomass producing Limnothrix strain isolated from Italian shallow drinking water reservoir.</title>
        <authorList>
            <person name="Simonazzi M."/>
            <person name="Shishido T.K."/>
            <person name="Delbaje E."/>
            <person name="Wahlsten M."/>
            <person name="Fewer D.P."/>
            <person name="Sivonen K."/>
            <person name="Pezzolesi L."/>
            <person name="Pistocchi R."/>
        </authorList>
    </citation>
    <scope>NUCLEOTIDE SEQUENCE [LARGE SCALE GENOMIC DNA]</scope>
    <source>
        <strain evidence="4">LRLZ20PSL1</strain>
    </source>
</reference>
<dbReference type="Gene3D" id="3.90.79.10">
    <property type="entry name" value="Nucleoside Triphosphate Pyrophosphohydrolase"/>
    <property type="match status" value="1"/>
</dbReference>
<dbReference type="Pfam" id="PF00293">
    <property type="entry name" value="NUDIX"/>
    <property type="match status" value="1"/>
</dbReference>
<dbReference type="InterPro" id="IPR020084">
    <property type="entry name" value="NUDIX_hydrolase_CS"/>
</dbReference>
<keyword evidence="1" id="KW-0378">Hydrolase</keyword>